<dbReference type="PRINTS" id="PR00081">
    <property type="entry name" value="GDHRDH"/>
</dbReference>
<dbReference type="InterPro" id="IPR036291">
    <property type="entry name" value="NAD(P)-bd_dom_sf"/>
</dbReference>
<evidence type="ECO:0000256" key="1">
    <source>
        <dbReference type="ARBA" id="ARBA00006484"/>
    </source>
</evidence>
<dbReference type="Gene3D" id="3.40.50.720">
    <property type="entry name" value="NAD(P)-binding Rossmann-like Domain"/>
    <property type="match status" value="1"/>
</dbReference>
<proteinExistence type="inferred from homology"/>
<dbReference type="GO" id="GO:0016491">
    <property type="term" value="F:oxidoreductase activity"/>
    <property type="evidence" value="ECO:0007669"/>
    <property type="project" value="UniProtKB-KW"/>
</dbReference>
<dbReference type="AlphaFoldDB" id="A0A0P1N092"/>
<dbReference type="PANTHER" id="PTHR24321">
    <property type="entry name" value="DEHYDROGENASES, SHORT CHAIN"/>
    <property type="match status" value="1"/>
</dbReference>
<dbReference type="PRINTS" id="PR00080">
    <property type="entry name" value="SDRFAMILY"/>
</dbReference>
<evidence type="ECO:0000313" key="4">
    <source>
        <dbReference type="EMBL" id="CUT01487.1"/>
    </source>
</evidence>
<dbReference type="SUPFAM" id="SSF51735">
    <property type="entry name" value="NAD(P)-binding Rossmann-fold domains"/>
    <property type="match status" value="1"/>
</dbReference>
<dbReference type="Pfam" id="PF00106">
    <property type="entry name" value="adh_short"/>
    <property type="match status" value="1"/>
</dbReference>
<dbReference type="RefSeq" id="WP_092349583.1">
    <property type="nucleotide sequence ID" value="NZ_CZVW01000009.1"/>
</dbReference>
<protein>
    <submittedName>
        <fullName evidence="4">NAD(P)-dependent dehydrogenase, short-chain alcohol dehydrogenase family</fullName>
    </submittedName>
</protein>
<dbReference type="Proteomes" id="UP000199197">
    <property type="component" value="Unassembled WGS sequence"/>
</dbReference>
<evidence type="ECO:0000256" key="2">
    <source>
        <dbReference type="ARBA" id="ARBA00023002"/>
    </source>
</evidence>
<name>A0A0P1N092_9BACT</name>
<sequence length="234" mass="26061">MFEGKNVVVTGATGGLGSVVVRYFLENGAHVFAVYRKDKKFKLVFKDLLKNKNLTGIKADITDEKDVQKIFKIVKKNGGVDFLINCAGGYYEGEMIFELEEEKFDEMLDVNLRSAFLCSKWALRDMIPKRYGRIVNISAMLALKPSPGKGAYIVSKAGLISLTEVIAEEVKDFNITCNVILPSIISTEENKKSMPAMDFSRWVEPIEIAKLISFLCSEDAKNINGAVIKFPGKV</sequence>
<gene>
    <name evidence="4" type="ORF">JGI23_01052</name>
</gene>
<dbReference type="CDD" id="cd05233">
    <property type="entry name" value="SDR_c"/>
    <property type="match status" value="1"/>
</dbReference>
<comment type="similarity">
    <text evidence="1 3">Belongs to the short-chain dehydrogenases/reductases (SDR) family.</text>
</comment>
<dbReference type="EMBL" id="CZVW01000009">
    <property type="protein sequence ID" value="CUT01487.1"/>
    <property type="molecule type" value="Genomic_DNA"/>
</dbReference>
<dbReference type="FunFam" id="3.40.50.720:FF:000084">
    <property type="entry name" value="Short-chain dehydrogenase reductase"/>
    <property type="match status" value="1"/>
</dbReference>
<evidence type="ECO:0000313" key="5">
    <source>
        <dbReference type="Proteomes" id="UP000199197"/>
    </source>
</evidence>
<organism evidence="4 5">
    <name type="scientific">Candidatus Chryseopegocella kryptomonas</name>
    <dbReference type="NCBI Taxonomy" id="1633643"/>
    <lineage>
        <taxon>Bacteria</taxon>
        <taxon>Pseudomonadati</taxon>
        <taxon>Candidatus Kryptoniota</taxon>
        <taxon>Candidatus Chryseopegocella</taxon>
    </lineage>
</organism>
<accession>A0A0P1N092</accession>
<evidence type="ECO:0000256" key="3">
    <source>
        <dbReference type="RuleBase" id="RU000363"/>
    </source>
</evidence>
<dbReference type="InterPro" id="IPR002347">
    <property type="entry name" value="SDR_fam"/>
</dbReference>
<dbReference type="OrthoDB" id="9810908at2"/>
<keyword evidence="2" id="KW-0560">Oxidoreductase</keyword>
<reference evidence="5" key="1">
    <citation type="submission" date="2015-11" db="EMBL/GenBank/DDBJ databases">
        <authorList>
            <person name="Varghese N."/>
        </authorList>
    </citation>
    <scope>NUCLEOTIDE SEQUENCE [LARGE SCALE GENOMIC DNA]</scope>
    <source>
        <strain evidence="5">JGI-23</strain>
    </source>
</reference>
<dbReference type="PANTHER" id="PTHR24321:SF8">
    <property type="entry name" value="ESTRADIOL 17-BETA-DEHYDROGENASE 8-RELATED"/>
    <property type="match status" value="1"/>
</dbReference>
<keyword evidence="5" id="KW-1185">Reference proteome</keyword>